<comment type="caution">
    <text evidence="2">The sequence shown here is derived from an EMBL/GenBank/DDBJ whole genome shotgun (WGS) entry which is preliminary data.</text>
</comment>
<dbReference type="Proteomes" id="UP001247542">
    <property type="component" value="Unassembled WGS sequence"/>
</dbReference>
<feature type="domain" description="Peptidase S9 prolyl oligopeptidase catalytic" evidence="1">
    <location>
        <begin position="447"/>
        <end position="645"/>
    </location>
</feature>
<dbReference type="SUPFAM" id="SSF53474">
    <property type="entry name" value="alpha/beta-Hydrolases"/>
    <property type="match status" value="1"/>
</dbReference>
<dbReference type="InterPro" id="IPR001375">
    <property type="entry name" value="Peptidase_S9_cat"/>
</dbReference>
<accession>A0ABU3IBH9</accession>
<reference evidence="2 3" key="1">
    <citation type="submission" date="2023-06" db="EMBL/GenBank/DDBJ databases">
        <title>Draft genome sequence of Gleimia hominis type strain CCUG 57540T.</title>
        <authorList>
            <person name="Salva-Serra F."/>
            <person name="Cardew S."/>
            <person name="Jensie Markopoulos S."/>
            <person name="Ohlen M."/>
            <person name="Inganas E."/>
            <person name="Svensson-Stadler L."/>
            <person name="Moore E.R.B."/>
        </authorList>
    </citation>
    <scope>NUCLEOTIDE SEQUENCE [LARGE SCALE GENOMIC DNA]</scope>
    <source>
        <strain evidence="2 3">CCUG 57540</strain>
    </source>
</reference>
<evidence type="ECO:0000313" key="2">
    <source>
        <dbReference type="EMBL" id="MDT3767728.1"/>
    </source>
</evidence>
<evidence type="ECO:0000259" key="1">
    <source>
        <dbReference type="Pfam" id="PF00326"/>
    </source>
</evidence>
<dbReference type="SUPFAM" id="SSF82171">
    <property type="entry name" value="DPP6 N-terminal domain-like"/>
    <property type="match status" value="1"/>
</dbReference>
<dbReference type="PANTHER" id="PTHR43056">
    <property type="entry name" value="PEPTIDASE S9 PROLYL OLIGOPEPTIDASE"/>
    <property type="match status" value="1"/>
</dbReference>
<dbReference type="InterPro" id="IPR011042">
    <property type="entry name" value="6-blade_b-propeller_TolB-like"/>
</dbReference>
<dbReference type="InterPro" id="IPR050585">
    <property type="entry name" value="Xaa-Pro_dipeptidyl-ppase/CocE"/>
</dbReference>
<evidence type="ECO:0000313" key="3">
    <source>
        <dbReference type="Proteomes" id="UP001247542"/>
    </source>
</evidence>
<keyword evidence="3" id="KW-1185">Reference proteome</keyword>
<name>A0ABU3IBH9_9ACTO</name>
<dbReference type="PANTHER" id="PTHR43056:SF5">
    <property type="entry name" value="PEPTIDASE S9 PROLYL OLIGOPEPTIDASE CATALYTIC DOMAIN-CONTAINING PROTEIN"/>
    <property type="match status" value="1"/>
</dbReference>
<sequence>MMTKVRPYGSWDSPLTVVDLTERTVKLSQLRVEDQSTIWVEGRPAEGRNVLLKRNPLGMVEEVLPMIEGEFLPDVRTRVHEFGGKAYAINGTRIVFSHGKDDRVYLYDTARSQDGIVPLTDLSQHRYGDFEIAPVRDIVYAVCEDHTGEGPVRNYLVSIPLDGSGARDPQQIHTVFEGTDFVADPTLSPDGTKLAWITWNHPNMPWTTSQLLVGALDFDGHVSGHIAIVDEPDVCVYEPRWTLTGDLVHVDDSSGWANLYRTEGFEWHKGEASDAWMHRLRTRHLHPSDKVFSRPHWELGLHTFDNLDEDHLVVSWCEEGYWHLGSMRLDNGQLERWDIGWWPIGNVAAASGRVALLADSPTQPDTIIEVNGTDVTVLRSCMYDDLDPQIVSNAEPVSFPTQDGQTAYGYYYPPRNRDFAGEDGEKPPLLVWVHAGPTSAARPGLRLDEQYYTSRGFALLEVNYRGSTGLGREYRGALNGHWGVMDASDAADGARFLIERGDVDPKRVAIRGSATGGFTAMCALINTDVFSAGVSLYGIADLKRMAKENHKFESHYLQRLVGSEDFSDPVWDERSPVNHVDAIKVPLLLIQGAEDPIVPASQAEAMAQAHPDVEVHVYPHEGHGFRYADSMRDAVLKELDFYRRTWGIPRPHQI</sequence>
<protein>
    <submittedName>
        <fullName evidence="2">Prolyl oligopeptidase family serine peptidase</fullName>
    </submittedName>
</protein>
<dbReference type="Gene3D" id="3.40.50.1820">
    <property type="entry name" value="alpha/beta hydrolase"/>
    <property type="match status" value="1"/>
</dbReference>
<organism evidence="2 3">
    <name type="scientific">Gleimia hominis</name>
    <dbReference type="NCBI Taxonomy" id="595468"/>
    <lineage>
        <taxon>Bacteria</taxon>
        <taxon>Bacillati</taxon>
        <taxon>Actinomycetota</taxon>
        <taxon>Actinomycetes</taxon>
        <taxon>Actinomycetales</taxon>
        <taxon>Actinomycetaceae</taxon>
        <taxon>Gleimia</taxon>
    </lineage>
</organism>
<gene>
    <name evidence="2" type="ORF">QS713_06605</name>
</gene>
<dbReference type="Pfam" id="PF00326">
    <property type="entry name" value="Peptidase_S9"/>
    <property type="match status" value="1"/>
</dbReference>
<dbReference type="InterPro" id="IPR029058">
    <property type="entry name" value="AB_hydrolase_fold"/>
</dbReference>
<dbReference type="RefSeq" id="WP_313273562.1">
    <property type="nucleotide sequence ID" value="NZ_JASXSX010000001.1"/>
</dbReference>
<proteinExistence type="predicted"/>
<dbReference type="EMBL" id="JASXSX010000001">
    <property type="protein sequence ID" value="MDT3767728.1"/>
    <property type="molecule type" value="Genomic_DNA"/>
</dbReference>
<dbReference type="Gene3D" id="2.120.10.30">
    <property type="entry name" value="TolB, C-terminal domain"/>
    <property type="match status" value="1"/>
</dbReference>